<dbReference type="Pfam" id="PF00892">
    <property type="entry name" value="EamA"/>
    <property type="match status" value="2"/>
</dbReference>
<dbReference type="GO" id="GO:0016020">
    <property type="term" value="C:membrane"/>
    <property type="evidence" value="ECO:0007669"/>
    <property type="project" value="UniProtKB-SubCell"/>
</dbReference>
<dbReference type="EMBL" id="WUTW01000001">
    <property type="protein sequence ID" value="MXQ63116.1"/>
    <property type="molecule type" value="Genomic_DNA"/>
</dbReference>
<feature type="domain" description="EamA" evidence="7">
    <location>
        <begin position="144"/>
        <end position="276"/>
    </location>
</feature>
<feature type="domain" description="EamA" evidence="7">
    <location>
        <begin position="2"/>
        <end position="130"/>
    </location>
</feature>
<keyword evidence="9" id="KW-1185">Reference proteome</keyword>
<protein>
    <submittedName>
        <fullName evidence="8">EamA family transporter</fullName>
    </submittedName>
</protein>
<evidence type="ECO:0000259" key="7">
    <source>
        <dbReference type="Pfam" id="PF00892"/>
    </source>
</evidence>
<feature type="transmembrane region" description="Helical" evidence="6">
    <location>
        <begin position="233"/>
        <end position="251"/>
    </location>
</feature>
<dbReference type="InterPro" id="IPR050638">
    <property type="entry name" value="AA-Vitamin_Transporters"/>
</dbReference>
<keyword evidence="4 6" id="KW-1133">Transmembrane helix</keyword>
<dbReference type="InterPro" id="IPR000620">
    <property type="entry name" value="EamA_dom"/>
</dbReference>
<comment type="similarity">
    <text evidence="2">Belongs to the EamA transporter family.</text>
</comment>
<gene>
    <name evidence="8" type="ORF">GQ466_03610</name>
</gene>
<reference evidence="8 9" key="1">
    <citation type="submission" date="2019-12" db="EMBL/GenBank/DDBJ databases">
        <title>Nocardia macrotermitis sp. nov. and Nocardia aurantia sp. nov., isolated from the gut of the fungus growing-termite Macrotermes natalensis.</title>
        <authorList>
            <person name="Christine B."/>
            <person name="Rene B."/>
        </authorList>
    </citation>
    <scope>NUCLEOTIDE SEQUENCE [LARGE SCALE GENOMIC DNA]</scope>
    <source>
        <strain evidence="8 9">DSM 102126</strain>
    </source>
</reference>
<evidence type="ECO:0000256" key="6">
    <source>
        <dbReference type="SAM" id="Phobius"/>
    </source>
</evidence>
<sequence>MSGVLMLFVAAAWGASFLFMRQAAPVLGPVGMIEARVLLAGLALALVCAALRRLPRPSWEFLLLGALTAAVPFTLIGAAELRLTASLAALLNATTPLFSVLVTAARERRAPSVREGAGIALGIAGVAVLVGLGPQRVDAGFLLAVAASLLASLAYALGGAYAQTRFRNKDPLSTAAGQQLGAALCLAPLAVALPPSHLPGPDVAASVAALGLVCTALGFVAFFRLVERIGATGALSVTFLVPFFGLLWGTVFLGEPIGRGTPVGLALVLAAVVAVSRRPDARGAISDGRETARTSN</sequence>
<feature type="transmembrane region" description="Helical" evidence="6">
    <location>
        <begin position="33"/>
        <end position="54"/>
    </location>
</feature>
<dbReference type="PANTHER" id="PTHR32322">
    <property type="entry name" value="INNER MEMBRANE TRANSPORTER"/>
    <property type="match status" value="1"/>
</dbReference>
<comment type="caution">
    <text evidence="8">The sequence shown here is derived from an EMBL/GenBank/DDBJ whole genome shotgun (WGS) entry which is preliminary data.</text>
</comment>
<dbReference type="OrthoDB" id="4630069at2"/>
<evidence type="ECO:0000256" key="5">
    <source>
        <dbReference type="ARBA" id="ARBA00023136"/>
    </source>
</evidence>
<evidence type="ECO:0000256" key="1">
    <source>
        <dbReference type="ARBA" id="ARBA00004141"/>
    </source>
</evidence>
<accession>A0A6I4W4J7</accession>
<feature type="transmembrane region" description="Helical" evidence="6">
    <location>
        <begin position="257"/>
        <end position="275"/>
    </location>
</feature>
<dbReference type="PANTHER" id="PTHR32322:SF9">
    <property type="entry name" value="AMINO-ACID METABOLITE EFFLUX PUMP-RELATED"/>
    <property type="match status" value="1"/>
</dbReference>
<proteinExistence type="inferred from homology"/>
<comment type="subcellular location">
    <subcellularLocation>
        <location evidence="1">Membrane</location>
        <topology evidence="1">Multi-pass membrane protein</topology>
    </subcellularLocation>
</comment>
<dbReference type="SUPFAM" id="SSF103481">
    <property type="entry name" value="Multidrug resistance efflux transporter EmrE"/>
    <property type="match status" value="2"/>
</dbReference>
<evidence type="ECO:0000256" key="4">
    <source>
        <dbReference type="ARBA" id="ARBA00022989"/>
    </source>
</evidence>
<evidence type="ECO:0000313" key="8">
    <source>
        <dbReference type="EMBL" id="MXQ63116.1"/>
    </source>
</evidence>
<organism evidence="8 9">
    <name type="scientific">Actinomadura rayongensis</name>
    <dbReference type="NCBI Taxonomy" id="1429076"/>
    <lineage>
        <taxon>Bacteria</taxon>
        <taxon>Bacillati</taxon>
        <taxon>Actinomycetota</taxon>
        <taxon>Actinomycetes</taxon>
        <taxon>Streptosporangiales</taxon>
        <taxon>Thermomonosporaceae</taxon>
        <taxon>Actinomadura</taxon>
    </lineage>
</organism>
<feature type="transmembrane region" description="Helical" evidence="6">
    <location>
        <begin position="116"/>
        <end position="133"/>
    </location>
</feature>
<feature type="transmembrane region" description="Helical" evidence="6">
    <location>
        <begin position="172"/>
        <end position="191"/>
    </location>
</feature>
<evidence type="ECO:0000256" key="2">
    <source>
        <dbReference type="ARBA" id="ARBA00007362"/>
    </source>
</evidence>
<evidence type="ECO:0000256" key="3">
    <source>
        <dbReference type="ARBA" id="ARBA00022692"/>
    </source>
</evidence>
<name>A0A6I4W4J7_9ACTN</name>
<keyword evidence="3 6" id="KW-0812">Transmembrane</keyword>
<dbReference type="Proteomes" id="UP000431901">
    <property type="component" value="Unassembled WGS sequence"/>
</dbReference>
<dbReference type="InterPro" id="IPR037185">
    <property type="entry name" value="EmrE-like"/>
</dbReference>
<feature type="transmembrane region" description="Helical" evidence="6">
    <location>
        <begin position="61"/>
        <end position="79"/>
    </location>
</feature>
<dbReference type="AlphaFoldDB" id="A0A6I4W4J7"/>
<keyword evidence="5 6" id="KW-0472">Membrane</keyword>
<feature type="transmembrane region" description="Helical" evidence="6">
    <location>
        <begin position="203"/>
        <end position="226"/>
    </location>
</feature>
<evidence type="ECO:0000313" key="9">
    <source>
        <dbReference type="Proteomes" id="UP000431901"/>
    </source>
</evidence>
<feature type="transmembrane region" description="Helical" evidence="6">
    <location>
        <begin position="139"/>
        <end position="160"/>
    </location>
</feature>
<feature type="transmembrane region" description="Helical" evidence="6">
    <location>
        <begin position="85"/>
        <end position="104"/>
    </location>
</feature>